<name>A0A7J7D1X4_TRIWF</name>
<protein>
    <recommendedName>
        <fullName evidence="12">Methyl-CpG-binding domain-containing protein 8</fullName>
    </recommendedName>
</protein>
<evidence type="ECO:0000256" key="6">
    <source>
        <dbReference type="PROSITE-ProRule" id="PRU00042"/>
    </source>
</evidence>
<gene>
    <name evidence="10" type="ORF">HS088_TW11G00305</name>
</gene>
<dbReference type="PROSITE" id="PS00028">
    <property type="entry name" value="ZINC_FINGER_C2H2_1"/>
    <property type="match status" value="2"/>
</dbReference>
<dbReference type="PROSITE" id="PS50982">
    <property type="entry name" value="MBD"/>
    <property type="match status" value="1"/>
</dbReference>
<evidence type="ECO:0000259" key="8">
    <source>
        <dbReference type="PROSITE" id="PS50157"/>
    </source>
</evidence>
<dbReference type="AlphaFoldDB" id="A0A7J7D1X4"/>
<evidence type="ECO:0000256" key="2">
    <source>
        <dbReference type="ARBA" id="ARBA00023015"/>
    </source>
</evidence>
<keyword evidence="6" id="KW-0479">Metal-binding</keyword>
<evidence type="ECO:0000313" key="10">
    <source>
        <dbReference type="EMBL" id="KAF5740239.1"/>
    </source>
</evidence>
<evidence type="ECO:0008006" key="12">
    <source>
        <dbReference type="Google" id="ProtNLM"/>
    </source>
</evidence>
<feature type="compositionally biased region" description="Polar residues" evidence="7">
    <location>
        <begin position="61"/>
        <end position="73"/>
    </location>
</feature>
<feature type="region of interest" description="Disordered" evidence="7">
    <location>
        <begin position="178"/>
        <end position="208"/>
    </location>
</feature>
<feature type="compositionally biased region" description="Polar residues" evidence="7">
    <location>
        <begin position="1032"/>
        <end position="1043"/>
    </location>
</feature>
<keyword evidence="6" id="KW-0862">Zinc</keyword>
<sequence length="1199" mass="131479">MASATVERQHNHLHTESLTLIDLRLLSQAELLSLSLCSSSPSPPSQDDTDVSTPKIDRSAFNESAGSRKQTFSRLRLAPRNQQYHPLSTTSAGETSVSRQQLQQPLCDEENSRIVALLRRLFGGENSLAETNVNYNGSNDVSDNNLVTVPIEFKEEFTLPRTTSVGANLQTIPVGIVDSSGNNYGSTSTVGPDSGGTRKRKRGRPRKNENVVNMTNSLAIKSECLHVPIHSQSSGINESKAMVMNSSAEDKEMVMVNRNGTMVDLAALSRAEDPYGEELRRRSLGIGTEEGLLGFLSGLSGEWGSRRKKRKIVDASDLGDFLPRGWKLILCIKKKAGHVWLACRRYISPNGLQFVSCKEVSSYLLSYFHLRDTSLLSCDLDDEDIRLVDNMTSQNAALQAVEDDRKWGDAGHRSQLSITYGEHEKHTISELRSSGEYERRENFKCHKCTMAFDEPEDLLHHLSSYHHRTPKRLKQDLSITEEVIIKDGRYECQFCRKLFEERHRYYGHLGKHVKDYLNKVEASANVQNSTGPAFVGGTLDALKMQDSIRKDKDSFPSTTSAKTRDKTSSCCDSHTSVDLSFECGGLLFHDEQSLKPNRNGKSSVEDCCEKENLFGSMIKDQEKEMNECTNLVADKPNSCVGAESSLLNNEINETYVLKFNTNGINNCDVKEITAHRCSIAASGSDGACIIDNDVDGVPTSSGEEEQQEIGCRSDLFAFKSKEKEISNQNTEDAGLGGKDELISDFGSKPHGQENAAIGIEEPHSEGCSVVQSGDGQGFRSLNNLKGVVTSNVVQERFFEGSLTSSMVHENSSTIGAYLNNIFTSTSDKTNFVDVRESENVEAPTGSGKNRATSYEEAVANNDHERIYGSYSATPSRNERPSVIEHYIHGTSSCTANKPQEETYIENESCKLSGGEHQSPCVDNNENKFLSGKIMVPRLDAARNSWNIGPGNNTGPHAATMSRFEVERSSEGDLVPITVEPSKNYEACSGMLKELKVVRNFGLDRSFSDEETCGNGNNESKVTSDDSGHKEISTSGHTDIGNSFGNNDDRLNAITNTVQESCSDNCSLVVSENERTIPCNTNEIGACSSSVDELKQKKGSLEAIASLPGFHFVDGDRTNFSGAFTSTVQKEPGLKHLKYPGKNNSLTGFSNCSEPNDNVMAEVMGGRNEENGLISSLAGASSQQVQSADNFPAHIMSEKA</sequence>
<dbReference type="InParanoid" id="A0A7J7D1X4"/>
<dbReference type="InterPro" id="IPR001739">
    <property type="entry name" value="Methyl_CpG_DNA-bd"/>
</dbReference>
<dbReference type="SUPFAM" id="SSF54171">
    <property type="entry name" value="DNA-binding domain"/>
    <property type="match status" value="1"/>
</dbReference>
<organism evidence="10 11">
    <name type="scientific">Tripterygium wilfordii</name>
    <name type="common">Thunder God vine</name>
    <dbReference type="NCBI Taxonomy" id="458696"/>
    <lineage>
        <taxon>Eukaryota</taxon>
        <taxon>Viridiplantae</taxon>
        <taxon>Streptophyta</taxon>
        <taxon>Embryophyta</taxon>
        <taxon>Tracheophyta</taxon>
        <taxon>Spermatophyta</taxon>
        <taxon>Magnoliopsida</taxon>
        <taxon>eudicotyledons</taxon>
        <taxon>Gunneridae</taxon>
        <taxon>Pentapetalae</taxon>
        <taxon>rosids</taxon>
        <taxon>fabids</taxon>
        <taxon>Celastrales</taxon>
        <taxon>Celastraceae</taxon>
        <taxon>Tripterygium</taxon>
    </lineage>
</organism>
<dbReference type="GO" id="GO:0005634">
    <property type="term" value="C:nucleus"/>
    <property type="evidence" value="ECO:0007669"/>
    <property type="project" value="UniProtKB-SubCell"/>
</dbReference>
<dbReference type="InterPro" id="IPR013087">
    <property type="entry name" value="Znf_C2H2_type"/>
</dbReference>
<feature type="region of interest" description="Disordered" evidence="7">
    <location>
        <begin position="36"/>
        <end position="105"/>
    </location>
</feature>
<evidence type="ECO:0000256" key="5">
    <source>
        <dbReference type="ARBA" id="ARBA00023242"/>
    </source>
</evidence>
<comment type="subcellular location">
    <subcellularLocation>
        <location evidence="1">Nucleus</location>
    </subcellularLocation>
</comment>
<feature type="compositionally biased region" description="Basic and acidic residues" evidence="7">
    <location>
        <begin position="1021"/>
        <end position="1031"/>
    </location>
</feature>
<evidence type="ECO:0000256" key="4">
    <source>
        <dbReference type="ARBA" id="ARBA00023163"/>
    </source>
</evidence>
<dbReference type="SMART" id="SM00355">
    <property type="entry name" value="ZnF_C2H2"/>
    <property type="match status" value="2"/>
</dbReference>
<feature type="domain" description="MBD" evidence="9">
    <location>
        <begin position="312"/>
        <end position="385"/>
    </location>
</feature>
<dbReference type="PANTHER" id="PTHR37701:SF13">
    <property type="entry name" value="C2H2-TYPE DOMAIN-CONTAINING PROTEIN"/>
    <property type="match status" value="1"/>
</dbReference>
<dbReference type="EMBL" id="JAAARO010000011">
    <property type="protein sequence ID" value="KAF5740239.1"/>
    <property type="molecule type" value="Genomic_DNA"/>
</dbReference>
<keyword evidence="5" id="KW-0539">Nucleus</keyword>
<proteinExistence type="predicted"/>
<dbReference type="GO" id="GO:0008270">
    <property type="term" value="F:zinc ion binding"/>
    <property type="evidence" value="ECO:0007669"/>
    <property type="project" value="UniProtKB-KW"/>
</dbReference>
<keyword evidence="3" id="KW-0238">DNA-binding</keyword>
<feature type="region of interest" description="Disordered" evidence="7">
    <location>
        <begin position="1009"/>
        <end position="1043"/>
    </location>
</feature>
<dbReference type="InterPro" id="IPR016177">
    <property type="entry name" value="DNA-bd_dom_sf"/>
</dbReference>
<feature type="domain" description="C2H2-type" evidence="8">
    <location>
        <begin position="490"/>
        <end position="517"/>
    </location>
</feature>
<dbReference type="PANTHER" id="PTHR37701">
    <property type="entry name" value="METHYL-CPG-BINDING DOMAIN-CONTAINING PROTEIN 8"/>
    <property type="match status" value="1"/>
</dbReference>
<evidence type="ECO:0000256" key="1">
    <source>
        <dbReference type="ARBA" id="ARBA00004123"/>
    </source>
</evidence>
<dbReference type="GO" id="GO:0003677">
    <property type="term" value="F:DNA binding"/>
    <property type="evidence" value="ECO:0007669"/>
    <property type="project" value="UniProtKB-KW"/>
</dbReference>
<evidence type="ECO:0000256" key="3">
    <source>
        <dbReference type="ARBA" id="ARBA00023125"/>
    </source>
</evidence>
<accession>A0A7J7D1X4</accession>
<keyword evidence="6" id="KW-0863">Zinc-finger</keyword>
<evidence type="ECO:0000313" key="11">
    <source>
        <dbReference type="Proteomes" id="UP000593562"/>
    </source>
</evidence>
<feature type="domain" description="C2H2-type" evidence="8">
    <location>
        <begin position="443"/>
        <end position="472"/>
    </location>
</feature>
<keyword evidence="4" id="KW-0804">Transcription</keyword>
<keyword evidence="11" id="KW-1185">Reference proteome</keyword>
<dbReference type="OrthoDB" id="1675150at2759"/>
<dbReference type="Pfam" id="PF01429">
    <property type="entry name" value="MBD"/>
    <property type="match status" value="1"/>
</dbReference>
<dbReference type="Proteomes" id="UP000593562">
    <property type="component" value="Unassembled WGS sequence"/>
</dbReference>
<feature type="compositionally biased region" description="Polar residues" evidence="7">
    <location>
        <begin position="80"/>
        <end position="104"/>
    </location>
</feature>
<comment type="caution">
    <text evidence="10">The sequence shown here is derived from an EMBL/GenBank/DDBJ whole genome shotgun (WGS) entry which is preliminary data.</text>
</comment>
<evidence type="ECO:0000256" key="7">
    <source>
        <dbReference type="SAM" id="MobiDB-lite"/>
    </source>
</evidence>
<feature type="compositionally biased region" description="Polar residues" evidence="7">
    <location>
        <begin position="179"/>
        <end position="191"/>
    </location>
</feature>
<dbReference type="InterPro" id="IPR037472">
    <property type="entry name" value="MBD8"/>
</dbReference>
<evidence type="ECO:0000259" key="9">
    <source>
        <dbReference type="PROSITE" id="PS50982"/>
    </source>
</evidence>
<dbReference type="PROSITE" id="PS50157">
    <property type="entry name" value="ZINC_FINGER_C2H2_2"/>
    <property type="match status" value="2"/>
</dbReference>
<reference evidence="10 11" key="1">
    <citation type="journal article" date="2020" name="Nat. Commun.">
        <title>Genome of Tripterygium wilfordii and identification of cytochrome P450 involved in triptolide biosynthesis.</title>
        <authorList>
            <person name="Tu L."/>
            <person name="Su P."/>
            <person name="Zhang Z."/>
            <person name="Gao L."/>
            <person name="Wang J."/>
            <person name="Hu T."/>
            <person name="Zhou J."/>
            <person name="Zhang Y."/>
            <person name="Zhao Y."/>
            <person name="Liu Y."/>
            <person name="Song Y."/>
            <person name="Tong Y."/>
            <person name="Lu Y."/>
            <person name="Yang J."/>
            <person name="Xu C."/>
            <person name="Jia M."/>
            <person name="Peters R.J."/>
            <person name="Huang L."/>
            <person name="Gao W."/>
        </authorList>
    </citation>
    <scope>NUCLEOTIDE SEQUENCE [LARGE SCALE GENOMIC DNA]</scope>
    <source>
        <strain evidence="11">cv. XIE 37</strain>
        <tissue evidence="10">Leaf</tissue>
    </source>
</reference>
<keyword evidence="2" id="KW-0805">Transcription regulation</keyword>